<name>A0A5K1HD15_9MAGN</name>
<gene>
    <name evidence="1" type="ORF">NYM_LOCUS29310</name>
</gene>
<dbReference type="EMBL" id="LR721955">
    <property type="protein sequence ID" value="VVW85733.1"/>
    <property type="molecule type" value="Genomic_DNA"/>
</dbReference>
<proteinExistence type="predicted"/>
<evidence type="ECO:0000313" key="1">
    <source>
        <dbReference type="EMBL" id="VVW85733.1"/>
    </source>
</evidence>
<reference evidence="1" key="1">
    <citation type="submission" date="2019-09" db="EMBL/GenBank/DDBJ databases">
        <authorList>
            <person name="Zhang L."/>
        </authorList>
    </citation>
    <scope>NUCLEOTIDE SEQUENCE</scope>
</reference>
<dbReference type="AlphaFoldDB" id="A0A5K1HD15"/>
<protein>
    <submittedName>
        <fullName evidence="1">Uncharacterized protein</fullName>
    </submittedName>
</protein>
<organism evidence="1">
    <name type="scientific">Nymphaea colorata</name>
    <name type="common">pocket water lily</name>
    <dbReference type="NCBI Taxonomy" id="210225"/>
    <lineage>
        <taxon>Eukaryota</taxon>
        <taxon>Viridiplantae</taxon>
        <taxon>Streptophyta</taxon>
        <taxon>Embryophyta</taxon>
        <taxon>Tracheophyta</taxon>
        <taxon>Spermatophyta</taxon>
        <taxon>Magnoliopsida</taxon>
        <taxon>Nymphaeales</taxon>
        <taxon>Nymphaeaceae</taxon>
        <taxon>Nymphaea</taxon>
    </lineage>
</organism>
<accession>A0A5K1HD15</accession>
<sequence length="63" mass="7379">MMGSKVIKVASSYRRTEWKAKVETLREEYEKNVAILQKEYFKALLNLTATELPCNRDTLRSLL</sequence>